<dbReference type="Proteomes" id="UP001146793">
    <property type="component" value="Unassembled WGS sequence"/>
</dbReference>
<evidence type="ECO:0000256" key="1">
    <source>
        <dbReference type="ARBA" id="ARBA00008045"/>
    </source>
</evidence>
<accession>A0AAV7Z3K2</accession>
<evidence type="ECO:0000313" key="4">
    <source>
        <dbReference type="EMBL" id="KAJ6230384.1"/>
    </source>
</evidence>
<evidence type="ECO:0000313" key="5">
    <source>
        <dbReference type="Proteomes" id="UP001146793"/>
    </source>
</evidence>
<dbReference type="EMBL" id="JANTQA010000038">
    <property type="protein sequence ID" value="KAJ3435650.1"/>
    <property type="molecule type" value="Genomic_DNA"/>
</dbReference>
<dbReference type="GO" id="GO:0006457">
    <property type="term" value="P:protein folding"/>
    <property type="evidence" value="ECO:0007669"/>
    <property type="project" value="InterPro"/>
</dbReference>
<evidence type="ECO:0000313" key="6">
    <source>
        <dbReference type="Proteomes" id="UP001150062"/>
    </source>
</evidence>
<dbReference type="AlphaFoldDB" id="A0AAV7Z3K2"/>
<dbReference type="InterPro" id="IPR009053">
    <property type="entry name" value="Prefoldin"/>
</dbReference>
<evidence type="ECO:0000313" key="3">
    <source>
        <dbReference type="EMBL" id="KAJ3435650.1"/>
    </source>
</evidence>
<dbReference type="GO" id="GO:0016272">
    <property type="term" value="C:prefoldin complex"/>
    <property type="evidence" value="ECO:0007669"/>
    <property type="project" value="InterPro"/>
</dbReference>
<sequence>MEIYASKKVIESIYRVQETVKTLEAKYRHASNVLYYKKDDHKRASLALQTLKKLDENDITYRSFGMMFIQVPAPKLLEYKQGVVDNFEKEIKHLEKEIDTIGKQIIQNQDKLVKLVEGAKKKKN</sequence>
<comment type="similarity">
    <text evidence="1">Belongs to the prefoldin subunit beta family.</text>
</comment>
<dbReference type="Gene3D" id="1.10.287.370">
    <property type="match status" value="1"/>
</dbReference>
<protein>
    <submittedName>
        <fullName evidence="3 4">Prefoldin subunit</fullName>
    </submittedName>
</protein>
<feature type="coiled-coil region" evidence="2">
    <location>
        <begin position="77"/>
        <end position="104"/>
    </location>
</feature>
<dbReference type="Pfam" id="PF01920">
    <property type="entry name" value="Prefoldin_2"/>
    <property type="match status" value="1"/>
</dbReference>
<organism evidence="3 5">
    <name type="scientific">Anaeramoeba flamelloides</name>
    <dbReference type="NCBI Taxonomy" id="1746091"/>
    <lineage>
        <taxon>Eukaryota</taxon>
        <taxon>Metamonada</taxon>
        <taxon>Anaeramoebidae</taxon>
        <taxon>Anaeramoeba</taxon>
    </lineage>
</organism>
<proteinExistence type="inferred from homology"/>
<dbReference type="EMBL" id="JAOAOG010000313">
    <property type="protein sequence ID" value="KAJ6230384.1"/>
    <property type="molecule type" value="Genomic_DNA"/>
</dbReference>
<dbReference type="Proteomes" id="UP001150062">
    <property type="component" value="Unassembled WGS sequence"/>
</dbReference>
<reference evidence="3" key="2">
    <citation type="submission" date="2022-08" db="EMBL/GenBank/DDBJ databases">
        <title>Novel sulphate-reducing endosymbionts in the free-living metamonad Anaeramoeba.</title>
        <authorList>
            <person name="Jerlstrom-Hultqvist J."/>
            <person name="Cepicka I."/>
            <person name="Gallot-Lavallee L."/>
            <person name="Salas-Leiva D."/>
            <person name="Curtis B.A."/>
            <person name="Zahonova K."/>
            <person name="Pipaliya S."/>
            <person name="Dacks J."/>
            <person name="Roger A.J."/>
        </authorList>
    </citation>
    <scope>NUCLEOTIDE SEQUENCE</scope>
    <source>
        <strain evidence="3">Busselton2</strain>
    </source>
</reference>
<name>A0AAV7Z3K2_9EUKA</name>
<keyword evidence="6" id="KW-1185">Reference proteome</keyword>
<evidence type="ECO:0000256" key="2">
    <source>
        <dbReference type="SAM" id="Coils"/>
    </source>
</evidence>
<gene>
    <name evidence="3" type="ORF">M0812_19392</name>
    <name evidence="4" type="ORF">M0813_07023</name>
</gene>
<dbReference type="InterPro" id="IPR002777">
    <property type="entry name" value="PFD_beta-like"/>
</dbReference>
<dbReference type="GO" id="GO:0051082">
    <property type="term" value="F:unfolded protein binding"/>
    <property type="evidence" value="ECO:0007669"/>
    <property type="project" value="InterPro"/>
</dbReference>
<reference evidence="4" key="1">
    <citation type="submission" date="2022-08" db="EMBL/GenBank/DDBJ databases">
        <title>Novel sulfate-reducing endosymbionts in the free-living metamonad Anaeramoeba.</title>
        <authorList>
            <person name="Jerlstrom-Hultqvist J."/>
            <person name="Cepicka I."/>
            <person name="Gallot-Lavallee L."/>
            <person name="Salas-Leiva D."/>
            <person name="Curtis B.A."/>
            <person name="Zahonova K."/>
            <person name="Pipaliya S."/>
            <person name="Dacks J."/>
            <person name="Roger A.J."/>
        </authorList>
    </citation>
    <scope>NUCLEOTIDE SEQUENCE</scope>
    <source>
        <strain evidence="4">Schooner1</strain>
    </source>
</reference>
<keyword evidence="2" id="KW-0175">Coiled coil</keyword>
<dbReference type="SUPFAM" id="SSF46579">
    <property type="entry name" value="Prefoldin"/>
    <property type="match status" value="1"/>
</dbReference>
<comment type="caution">
    <text evidence="3">The sequence shown here is derived from an EMBL/GenBank/DDBJ whole genome shotgun (WGS) entry which is preliminary data.</text>
</comment>